<dbReference type="InterPro" id="IPR002575">
    <property type="entry name" value="Aminoglycoside_PTrfase"/>
</dbReference>
<comment type="caution">
    <text evidence="2">The sequence shown here is derived from an EMBL/GenBank/DDBJ whole genome shotgun (WGS) entry which is preliminary data.</text>
</comment>
<evidence type="ECO:0000259" key="1">
    <source>
        <dbReference type="Pfam" id="PF01636"/>
    </source>
</evidence>
<name>A0ABT5ZKE1_9ACTN</name>
<evidence type="ECO:0000313" key="3">
    <source>
        <dbReference type="Proteomes" id="UP001216579"/>
    </source>
</evidence>
<dbReference type="Proteomes" id="UP001216579">
    <property type="component" value="Unassembled WGS sequence"/>
</dbReference>
<dbReference type="Pfam" id="PF01636">
    <property type="entry name" value="APH"/>
    <property type="match status" value="1"/>
</dbReference>
<gene>
    <name evidence="2" type="ORF">P3G67_13795</name>
</gene>
<dbReference type="SUPFAM" id="SSF56112">
    <property type="entry name" value="Protein kinase-like (PK-like)"/>
    <property type="match status" value="1"/>
</dbReference>
<proteinExistence type="predicted"/>
<feature type="domain" description="Aminoglycoside phosphotransferase" evidence="1">
    <location>
        <begin position="35"/>
        <end position="244"/>
    </location>
</feature>
<protein>
    <submittedName>
        <fullName evidence="2">Phosphotransferase</fullName>
    </submittedName>
</protein>
<accession>A0ABT5ZKE1</accession>
<dbReference type="EMBL" id="JARJBC010000007">
    <property type="protein sequence ID" value="MDF3290298.1"/>
    <property type="molecule type" value="Genomic_DNA"/>
</dbReference>
<sequence length="331" mass="36311">MRWVLTDDPLVPGVLAHHYGLVAASVARLDRESVNGTFRARTAIGDVVVKRLGRPGTPEWLDYQAGAIDALHSHGFPVEPLMRSVDGRGTAIAEGQQWQVSRFVESRPFQPGSEADADAAASCLDALHELSPRTAEDPPASPVQDVEPWLWAEDADMAELVRTVGEVAPHAAPEICRTYQAVWADAREDLSAEEYFALPRRITHGEFVSSNVLFDGGGVACVVDWDAVQIRPRVSDVARGSLFFARRARGAIEVYQDLVPRFIEGATKSAAMIPAEIAAVIPFLELYFLPSCSYLRALAEHDRLMLDWYLGWSSSSAARVRPLLTPILAVR</sequence>
<evidence type="ECO:0000313" key="2">
    <source>
        <dbReference type="EMBL" id="MDF3290298.1"/>
    </source>
</evidence>
<reference evidence="2 3" key="1">
    <citation type="submission" date="2023-03" db="EMBL/GenBank/DDBJ databases">
        <title>Draft genome sequence of Streptomyces sp. RB6PN23 isolated from peat swamp forest in Thailand.</title>
        <authorList>
            <person name="Klaysubun C."/>
            <person name="Duangmal K."/>
        </authorList>
    </citation>
    <scope>NUCLEOTIDE SEQUENCE [LARGE SCALE GENOMIC DNA]</scope>
    <source>
        <strain evidence="2 3">RB6PN23</strain>
    </source>
</reference>
<dbReference type="Gene3D" id="3.90.1200.10">
    <property type="match status" value="1"/>
</dbReference>
<keyword evidence="3" id="KW-1185">Reference proteome</keyword>
<dbReference type="InterPro" id="IPR011009">
    <property type="entry name" value="Kinase-like_dom_sf"/>
</dbReference>
<organism evidence="2 3">
    <name type="scientific">Streptomyces silvisoli</name>
    <dbReference type="NCBI Taxonomy" id="3034235"/>
    <lineage>
        <taxon>Bacteria</taxon>
        <taxon>Bacillati</taxon>
        <taxon>Actinomycetota</taxon>
        <taxon>Actinomycetes</taxon>
        <taxon>Kitasatosporales</taxon>
        <taxon>Streptomycetaceae</taxon>
        <taxon>Streptomyces</taxon>
    </lineage>
</organism>
<dbReference type="RefSeq" id="WP_276093735.1">
    <property type="nucleotide sequence ID" value="NZ_JARJBC010000007.1"/>
</dbReference>